<organism evidence="1 2">
    <name type="scientific">Pseudotamlana carrageenivorans</name>
    <dbReference type="NCBI Taxonomy" id="2069432"/>
    <lineage>
        <taxon>Bacteria</taxon>
        <taxon>Pseudomonadati</taxon>
        <taxon>Bacteroidota</taxon>
        <taxon>Flavobacteriia</taxon>
        <taxon>Flavobacteriales</taxon>
        <taxon>Flavobacteriaceae</taxon>
        <taxon>Pseudotamlana</taxon>
    </lineage>
</organism>
<dbReference type="RefSeq" id="WP_102996276.1">
    <property type="nucleotide sequence ID" value="NZ_CP025938.1"/>
</dbReference>
<evidence type="ECO:0000313" key="2">
    <source>
        <dbReference type="Proteomes" id="UP000236592"/>
    </source>
</evidence>
<dbReference type="Proteomes" id="UP000236592">
    <property type="component" value="Chromosome"/>
</dbReference>
<dbReference type="InterPro" id="IPR036278">
    <property type="entry name" value="Sialidase_sf"/>
</dbReference>
<sequence length="484" mass="54927">MTKKQCLFKIFLCLIIFGCKSNKKDLKSIDSEVQTVDYFADNGFGNAVAVVQHPAGIYYKGVTYVCYQGPLEDPYIASYNHKTKEWKGPYKAGISAMGKDPNRKKKIDNHGKPSMIIDNDGYIHIMFGGHGGTKEIGENKLGNHHYGKNKHVVSKKPLDISSWDELENISPFGTYNQFIKMDNGDIYLFYRHGAHRSNWVYQKSTDNGRTFSDPVSFLKHKRRTDMAAVDSWYPWITRGNGDELIVVFDYHLCSDANKTGTELGHIAKRYNVYYTIFNTVTGKWKNINGESVEIPITREVADEKMRVTTTPGNWTFQGVVDLDTNGNPHIGMTIGAENEQGNKSVPKHMHHYRWDGTSWRHSENSGLPIGNGDIKVLNNQDVQMYLDEKDNQGFGEISRWDSNNAGETFTKSKTFLRKPKASFAISALIENAHPDAQIIVAERKKGTDFRKMYVLGEQGPIKRLKNDAKVFFPFLNNNIQQGKP</sequence>
<evidence type="ECO:0008006" key="3">
    <source>
        <dbReference type="Google" id="ProtNLM"/>
    </source>
</evidence>
<gene>
    <name evidence="1" type="ORF">C1A40_13075</name>
</gene>
<dbReference type="SUPFAM" id="SSF50939">
    <property type="entry name" value="Sialidases"/>
    <property type="match status" value="1"/>
</dbReference>
<dbReference type="EMBL" id="CP025938">
    <property type="protein sequence ID" value="AUS06319.1"/>
    <property type="molecule type" value="Genomic_DNA"/>
</dbReference>
<accession>A0A2I7SK89</accession>
<dbReference type="OrthoDB" id="183671at2"/>
<evidence type="ECO:0000313" key="1">
    <source>
        <dbReference type="EMBL" id="AUS06319.1"/>
    </source>
</evidence>
<dbReference type="KEGG" id="taj:C1A40_13075"/>
<keyword evidence="2" id="KW-1185">Reference proteome</keyword>
<protein>
    <recommendedName>
        <fullName evidence="3">BNR repeat-containing family member</fullName>
    </recommendedName>
</protein>
<reference evidence="2" key="1">
    <citation type="submission" date="2018-01" db="EMBL/GenBank/DDBJ databases">
        <title>Complete genome of Tamlana sp. UJ94.</title>
        <authorList>
            <person name="Jung J."/>
            <person name="Chung D."/>
            <person name="Bae S.S."/>
            <person name="Baek K."/>
        </authorList>
    </citation>
    <scope>NUCLEOTIDE SEQUENCE [LARGE SCALE GENOMIC DNA]</scope>
    <source>
        <strain evidence="2">UJ94</strain>
    </source>
</reference>
<name>A0A2I7SK89_9FLAO</name>
<proteinExistence type="predicted"/>
<dbReference type="AlphaFoldDB" id="A0A2I7SK89"/>
<dbReference type="Pfam" id="PF15892">
    <property type="entry name" value="BNR_4"/>
    <property type="match status" value="1"/>
</dbReference>